<name>A0A7I4Y571_HAECO</name>
<dbReference type="AlphaFoldDB" id="A0A7I4Y571"/>
<evidence type="ECO:0000313" key="2">
    <source>
        <dbReference type="Proteomes" id="UP000025227"/>
    </source>
</evidence>
<proteinExistence type="predicted"/>
<evidence type="ECO:0000313" key="3">
    <source>
        <dbReference type="WBParaSite" id="HCON_00050150-00001"/>
    </source>
</evidence>
<sequence length="110" mass="12353">MLRESGIGTQRQDEDINIRIRTQANCLDYENDEFYLTIGLDKELPGEELAPQQRLLLANMTEAIQKIKNEAEEPAVGAVPCRKGRAQTKDGGNWSPGSLEKRFNRPRAAP</sequence>
<organism evidence="2 3">
    <name type="scientific">Haemonchus contortus</name>
    <name type="common">Barber pole worm</name>
    <dbReference type="NCBI Taxonomy" id="6289"/>
    <lineage>
        <taxon>Eukaryota</taxon>
        <taxon>Metazoa</taxon>
        <taxon>Ecdysozoa</taxon>
        <taxon>Nematoda</taxon>
        <taxon>Chromadorea</taxon>
        <taxon>Rhabditida</taxon>
        <taxon>Rhabditina</taxon>
        <taxon>Rhabditomorpha</taxon>
        <taxon>Strongyloidea</taxon>
        <taxon>Trichostrongylidae</taxon>
        <taxon>Haemonchus</taxon>
    </lineage>
</organism>
<evidence type="ECO:0000256" key="1">
    <source>
        <dbReference type="SAM" id="MobiDB-lite"/>
    </source>
</evidence>
<reference evidence="3" key="1">
    <citation type="submission" date="2020-12" db="UniProtKB">
        <authorList>
            <consortium name="WormBaseParasite"/>
        </authorList>
    </citation>
    <scope>IDENTIFICATION</scope>
    <source>
        <strain evidence="3">MHco3</strain>
    </source>
</reference>
<dbReference type="WBParaSite" id="HCON_00050150-00001">
    <property type="protein sequence ID" value="HCON_00050150-00001"/>
    <property type="gene ID" value="HCON_00050150"/>
</dbReference>
<accession>A0A7I4Y571</accession>
<protein>
    <submittedName>
        <fullName evidence="3">Tli4_C domain-containing protein</fullName>
    </submittedName>
</protein>
<keyword evidence="2" id="KW-1185">Reference proteome</keyword>
<dbReference type="Proteomes" id="UP000025227">
    <property type="component" value="Unplaced"/>
</dbReference>
<feature type="region of interest" description="Disordered" evidence="1">
    <location>
        <begin position="74"/>
        <end position="110"/>
    </location>
</feature>